<dbReference type="RefSeq" id="WP_157400907.1">
    <property type="nucleotide sequence ID" value="NZ_WSEL01000011.1"/>
</dbReference>
<accession>A0A6N8J0H3</accession>
<dbReference type="Proteomes" id="UP000469385">
    <property type="component" value="Unassembled WGS sequence"/>
</dbReference>
<protein>
    <submittedName>
        <fullName evidence="2">Zf-HC2 domain-containing protein</fullName>
    </submittedName>
</protein>
<sequence length="67" mass="7561">MILRRTCKEAAALLVAREDRALSLPDRVALRLHLAACEACPRFARQLQLMREAFGRWRQQAGDDAPG</sequence>
<reference evidence="2 3" key="1">
    <citation type="submission" date="2019-12" db="EMBL/GenBank/DDBJ databases">
        <authorList>
            <person name="Huq M.A."/>
        </authorList>
    </citation>
    <scope>NUCLEOTIDE SEQUENCE [LARGE SCALE GENOMIC DNA]</scope>
    <source>
        <strain evidence="2 3">MAH-25</strain>
    </source>
</reference>
<organism evidence="2 3">
    <name type="scientific">Ramlibacter pinisoli</name>
    <dbReference type="NCBI Taxonomy" id="2682844"/>
    <lineage>
        <taxon>Bacteria</taxon>
        <taxon>Pseudomonadati</taxon>
        <taxon>Pseudomonadota</taxon>
        <taxon>Betaproteobacteria</taxon>
        <taxon>Burkholderiales</taxon>
        <taxon>Comamonadaceae</taxon>
        <taxon>Ramlibacter</taxon>
    </lineage>
</organism>
<evidence type="ECO:0000313" key="2">
    <source>
        <dbReference type="EMBL" id="MVQ32791.1"/>
    </source>
</evidence>
<evidence type="ECO:0000313" key="3">
    <source>
        <dbReference type="Proteomes" id="UP000469385"/>
    </source>
</evidence>
<dbReference type="InterPro" id="IPR027383">
    <property type="entry name" value="Znf_put"/>
</dbReference>
<dbReference type="EMBL" id="WSEL01000011">
    <property type="protein sequence ID" value="MVQ32791.1"/>
    <property type="molecule type" value="Genomic_DNA"/>
</dbReference>
<dbReference type="Pfam" id="PF13490">
    <property type="entry name" value="zf-HC2"/>
    <property type="match status" value="1"/>
</dbReference>
<proteinExistence type="predicted"/>
<gene>
    <name evidence="2" type="ORF">GON04_25285</name>
</gene>
<name>A0A6N8J0H3_9BURK</name>
<dbReference type="AlphaFoldDB" id="A0A6N8J0H3"/>
<keyword evidence="3" id="KW-1185">Reference proteome</keyword>
<comment type="caution">
    <text evidence="2">The sequence shown here is derived from an EMBL/GenBank/DDBJ whole genome shotgun (WGS) entry which is preliminary data.</text>
</comment>
<feature type="domain" description="Putative zinc-finger" evidence="1">
    <location>
        <begin position="7"/>
        <end position="40"/>
    </location>
</feature>
<evidence type="ECO:0000259" key="1">
    <source>
        <dbReference type="Pfam" id="PF13490"/>
    </source>
</evidence>